<keyword evidence="4" id="KW-1133">Transmembrane helix</keyword>
<gene>
    <name evidence="6" type="ORF">HOLleu_20152</name>
</gene>
<reference evidence="6" key="1">
    <citation type="submission" date="2021-10" db="EMBL/GenBank/DDBJ databases">
        <title>Tropical sea cucumber genome reveals ecological adaptation and Cuvierian tubules defense mechanism.</title>
        <authorList>
            <person name="Chen T."/>
        </authorList>
    </citation>
    <scope>NUCLEOTIDE SEQUENCE</scope>
    <source>
        <strain evidence="6">Nanhai2018</strain>
        <tissue evidence="6">Muscle</tissue>
    </source>
</reference>
<feature type="domain" description="LRRCT" evidence="5">
    <location>
        <begin position="71"/>
        <end position="120"/>
    </location>
</feature>
<organism evidence="6 7">
    <name type="scientific">Holothuria leucospilota</name>
    <name type="common">Black long sea cucumber</name>
    <name type="synonym">Mertensiothuria leucospilota</name>
    <dbReference type="NCBI Taxonomy" id="206669"/>
    <lineage>
        <taxon>Eukaryota</taxon>
        <taxon>Metazoa</taxon>
        <taxon>Echinodermata</taxon>
        <taxon>Eleutherozoa</taxon>
        <taxon>Echinozoa</taxon>
        <taxon>Holothuroidea</taxon>
        <taxon>Aspidochirotacea</taxon>
        <taxon>Aspidochirotida</taxon>
        <taxon>Holothuriidae</taxon>
        <taxon>Holothuria</taxon>
    </lineage>
</organism>
<name>A0A9Q1C0A2_HOLLE</name>
<evidence type="ECO:0000256" key="3">
    <source>
        <dbReference type="ARBA" id="ARBA00022737"/>
    </source>
</evidence>
<dbReference type="Proteomes" id="UP001152320">
    <property type="component" value="Chromosome 9"/>
</dbReference>
<keyword evidence="1" id="KW-0433">Leucine-rich repeat</keyword>
<dbReference type="AlphaFoldDB" id="A0A9Q1C0A2"/>
<evidence type="ECO:0000259" key="5">
    <source>
        <dbReference type="SMART" id="SM00082"/>
    </source>
</evidence>
<dbReference type="Pfam" id="PF13855">
    <property type="entry name" value="LRR_8"/>
    <property type="match status" value="1"/>
</dbReference>
<dbReference type="SMART" id="SM00082">
    <property type="entry name" value="LRRCT"/>
    <property type="match status" value="1"/>
</dbReference>
<evidence type="ECO:0000313" key="7">
    <source>
        <dbReference type="Proteomes" id="UP001152320"/>
    </source>
</evidence>
<dbReference type="InterPro" id="IPR000483">
    <property type="entry name" value="Cys-rich_flank_reg_C"/>
</dbReference>
<dbReference type="EMBL" id="JAIZAY010000009">
    <property type="protein sequence ID" value="KAJ8036236.1"/>
    <property type="molecule type" value="Genomic_DNA"/>
</dbReference>
<dbReference type="InterPro" id="IPR003591">
    <property type="entry name" value="Leu-rich_rpt_typical-subtyp"/>
</dbReference>
<evidence type="ECO:0000313" key="6">
    <source>
        <dbReference type="EMBL" id="KAJ8036236.1"/>
    </source>
</evidence>
<dbReference type="PANTHER" id="PTHR24369">
    <property type="entry name" value="ANTIGEN BSP, PUTATIVE-RELATED"/>
    <property type="match status" value="1"/>
</dbReference>
<feature type="transmembrane region" description="Helical" evidence="4">
    <location>
        <begin position="151"/>
        <end position="171"/>
    </location>
</feature>
<dbReference type="PANTHER" id="PTHR24369:SF210">
    <property type="entry name" value="CHAOPTIN-RELATED"/>
    <property type="match status" value="1"/>
</dbReference>
<proteinExistence type="predicted"/>
<dbReference type="InterPro" id="IPR050541">
    <property type="entry name" value="LRR_TM_domain-containing"/>
</dbReference>
<dbReference type="InterPro" id="IPR032675">
    <property type="entry name" value="LRR_dom_sf"/>
</dbReference>
<dbReference type="SUPFAM" id="SSF52058">
    <property type="entry name" value="L domain-like"/>
    <property type="match status" value="1"/>
</dbReference>
<protein>
    <submittedName>
        <fullName evidence="6">Platelet glycoprotein V</fullName>
    </submittedName>
</protein>
<keyword evidence="2" id="KW-0732">Signal</keyword>
<comment type="caution">
    <text evidence="6">The sequence shown here is derived from an EMBL/GenBank/DDBJ whole genome shotgun (WGS) entry which is preliminary data.</text>
</comment>
<accession>A0A9Q1C0A2</accession>
<dbReference type="Gene3D" id="3.80.10.10">
    <property type="entry name" value="Ribonuclease Inhibitor"/>
    <property type="match status" value="1"/>
</dbReference>
<keyword evidence="7" id="KW-1185">Reference proteome</keyword>
<evidence type="ECO:0000256" key="1">
    <source>
        <dbReference type="ARBA" id="ARBA00022614"/>
    </source>
</evidence>
<dbReference type="InterPro" id="IPR001611">
    <property type="entry name" value="Leu-rich_rpt"/>
</dbReference>
<keyword evidence="3" id="KW-0677">Repeat</keyword>
<dbReference type="GO" id="GO:0005886">
    <property type="term" value="C:plasma membrane"/>
    <property type="evidence" value="ECO:0007669"/>
    <property type="project" value="TreeGrafter"/>
</dbReference>
<sequence>MRHIAENTFRSVPNITSIDLSHNEIMAIPRNLFQHLHDLNFIELQYNRIYALSPDVYRSLSKHTTLFLYDNPIVCNCSAVPLVKWLKGSETWDLRYPTCQSPESLQNQKIHLAELPNNCADLAVELISVATTAIPSVPSHADGTSPSKLELGLLIGVDLGVIIIVCLSCFLF</sequence>
<keyword evidence="4" id="KW-0812">Transmembrane</keyword>
<keyword evidence="4" id="KW-0472">Membrane</keyword>
<dbReference type="SMART" id="SM00369">
    <property type="entry name" value="LRR_TYP"/>
    <property type="match status" value="2"/>
</dbReference>
<dbReference type="OrthoDB" id="2021138at2759"/>
<evidence type="ECO:0000256" key="2">
    <source>
        <dbReference type="ARBA" id="ARBA00022729"/>
    </source>
</evidence>
<evidence type="ECO:0000256" key="4">
    <source>
        <dbReference type="SAM" id="Phobius"/>
    </source>
</evidence>